<dbReference type="EMBL" id="JACVVK020000134">
    <property type="protein sequence ID" value="KAK7489822.1"/>
    <property type="molecule type" value="Genomic_DNA"/>
</dbReference>
<reference evidence="2 3" key="2">
    <citation type="journal article" date="2023" name="Sci. Data">
        <title>Genome assembly of the Korean intertidal mud-creeper Batillaria attramentaria.</title>
        <authorList>
            <person name="Patra A.K."/>
            <person name="Ho P.T."/>
            <person name="Jun S."/>
            <person name="Lee S.J."/>
            <person name="Kim Y."/>
            <person name="Won Y.J."/>
        </authorList>
    </citation>
    <scope>NUCLEOTIDE SEQUENCE [LARGE SCALE GENOMIC DNA]</scope>
    <source>
        <strain evidence="2">Wonlab-2016</strain>
    </source>
</reference>
<dbReference type="AlphaFoldDB" id="A0ABD0KSU3"/>
<keyword evidence="3" id="KW-1185">Reference proteome</keyword>
<dbReference type="Proteomes" id="UP001519460">
    <property type="component" value="Unassembled WGS sequence"/>
</dbReference>
<evidence type="ECO:0000313" key="1">
    <source>
        <dbReference type="EMBL" id="KAK7459425.1"/>
    </source>
</evidence>
<dbReference type="PANTHER" id="PTHR46670:SF3">
    <property type="entry name" value="ENDONUCLEASE_EXONUCLEASE_PHOSPHATASE DOMAIN-CONTAINING PROTEIN"/>
    <property type="match status" value="1"/>
</dbReference>
<evidence type="ECO:0000313" key="3">
    <source>
        <dbReference type="Proteomes" id="UP001519460"/>
    </source>
</evidence>
<evidence type="ECO:0000313" key="2">
    <source>
        <dbReference type="EMBL" id="KAK7489822.1"/>
    </source>
</evidence>
<proteinExistence type="predicted"/>
<accession>A0ABD0KSU3</accession>
<gene>
    <name evidence="2" type="ORF">BaRGS_00019004</name>
    <name evidence="1" type="ORF">BaRGS_00039020</name>
</gene>
<dbReference type="PANTHER" id="PTHR46670">
    <property type="entry name" value="ENDO/EXONUCLEASE/PHOSPHATASE DOMAIN-CONTAINING PROTEIN"/>
    <property type="match status" value="1"/>
</dbReference>
<comment type="caution">
    <text evidence="2">The sequence shown here is derived from an EMBL/GenBank/DDBJ whole genome shotgun (WGS) entry which is preliminary data.</text>
</comment>
<dbReference type="EMBL" id="JACVVK020000659">
    <property type="protein sequence ID" value="KAK7459425.1"/>
    <property type="molecule type" value="Genomic_DNA"/>
</dbReference>
<organism evidence="2 3">
    <name type="scientific">Batillaria attramentaria</name>
    <dbReference type="NCBI Taxonomy" id="370345"/>
    <lineage>
        <taxon>Eukaryota</taxon>
        <taxon>Metazoa</taxon>
        <taxon>Spiralia</taxon>
        <taxon>Lophotrochozoa</taxon>
        <taxon>Mollusca</taxon>
        <taxon>Gastropoda</taxon>
        <taxon>Caenogastropoda</taxon>
        <taxon>Sorbeoconcha</taxon>
        <taxon>Cerithioidea</taxon>
        <taxon>Batillariidae</taxon>
        <taxon>Batillaria</taxon>
    </lineage>
</organism>
<feature type="non-terminal residue" evidence="2">
    <location>
        <position position="1"/>
    </location>
</feature>
<reference evidence="2" key="1">
    <citation type="submission" date="2020-09" db="EMBL/GenBank/DDBJ databases">
        <authorList>
            <person name="Won Y."/>
        </authorList>
    </citation>
    <scope>NUCLEOTIDE SEQUENCE</scope>
    <source>
        <strain evidence="2">Wonlab-2016</strain>
        <tissue evidence="2">Foot muscle</tissue>
    </source>
</reference>
<name>A0ABD0KSU3_9CAEN</name>
<protein>
    <submittedName>
        <fullName evidence="2">Uncharacterized protein</fullName>
    </submittedName>
</protein>
<reference evidence="2" key="3">
    <citation type="submission" date="2023-01" db="EMBL/GenBank/DDBJ databases">
        <authorList>
            <person name="Patra A."/>
        </authorList>
    </citation>
    <scope>NUCLEOTIDE SEQUENCE</scope>
    <source>
        <strain evidence="2">Wonlab-2016</strain>
        <tissue evidence="2">Foot muscle</tissue>
    </source>
</reference>
<sequence length="163" mass="18944">TSLREDLQAELSRLENCTADHYNAALRLVLDRHAPASRRRVTERKAASPWFGALGEELVLAKRERRRAEKQWRLSGLTVHEQIYQRAKNFVTVLVHRAKTTFYNTSISEAKSSRELYHIANKLCARTKSTQLPTIFPPSALPDMFSKFFSSKVERIREDWTLR</sequence>